<reference evidence="2" key="1">
    <citation type="journal article" date="2023" name="G3 (Bethesda)">
        <title>A reference genome for the long-term kleptoplast-retaining sea slug Elysia crispata morphotype clarki.</title>
        <authorList>
            <person name="Eastman K.E."/>
            <person name="Pendleton A.L."/>
            <person name="Shaikh M.A."/>
            <person name="Suttiyut T."/>
            <person name="Ogas R."/>
            <person name="Tomko P."/>
            <person name="Gavelis G."/>
            <person name="Widhalm J.R."/>
            <person name="Wisecaver J.H."/>
        </authorList>
    </citation>
    <scope>NUCLEOTIDE SEQUENCE</scope>
    <source>
        <strain evidence="2">ECLA1</strain>
    </source>
</reference>
<name>A0AAE1AY11_9GAST</name>
<gene>
    <name evidence="2" type="ORF">RRG08_000239</name>
</gene>
<comment type="caution">
    <text evidence="2">The sequence shown here is derived from an EMBL/GenBank/DDBJ whole genome shotgun (WGS) entry which is preliminary data.</text>
</comment>
<dbReference type="AlphaFoldDB" id="A0AAE1AY11"/>
<accession>A0AAE1AY11</accession>
<feature type="compositionally biased region" description="Basic and acidic residues" evidence="1">
    <location>
        <begin position="119"/>
        <end position="128"/>
    </location>
</feature>
<sequence>MIEARCKAPSLGATFRGNLPLPPKGTELASFSSGYVLITSSFHVVSSKLALASTKDPLLRRPPGEGGFKFPPSRPSGETFLVKQGAKHLRRECFIGGTRQLCFDLRGSPGVLSKVKKHLPDAKRRADQGGDPLPGSVVNPSRTPEQLISLRGAKVSFPLHQRKETFAPLAKANPTREEAPSGVGSLVFTVVKRKAKPRKPRGLAQIKGRWRLRVSPWKRNAQAMPTFPLEGGFQGASPPSEDAKVASSPIFDISKTKVIEVNQSFDKMEGARLKVDPRAKTRALQTIPPSIPKVSGRE</sequence>
<dbReference type="Proteomes" id="UP001283361">
    <property type="component" value="Unassembled WGS sequence"/>
</dbReference>
<proteinExistence type="predicted"/>
<protein>
    <submittedName>
        <fullName evidence="2">Uncharacterized protein</fullName>
    </submittedName>
</protein>
<evidence type="ECO:0000313" key="2">
    <source>
        <dbReference type="EMBL" id="KAK3795381.1"/>
    </source>
</evidence>
<dbReference type="EMBL" id="JAWDGP010001067">
    <property type="protein sequence ID" value="KAK3795381.1"/>
    <property type="molecule type" value="Genomic_DNA"/>
</dbReference>
<evidence type="ECO:0000256" key="1">
    <source>
        <dbReference type="SAM" id="MobiDB-lite"/>
    </source>
</evidence>
<keyword evidence="3" id="KW-1185">Reference proteome</keyword>
<evidence type="ECO:0000313" key="3">
    <source>
        <dbReference type="Proteomes" id="UP001283361"/>
    </source>
</evidence>
<organism evidence="2 3">
    <name type="scientific">Elysia crispata</name>
    <name type="common">lettuce slug</name>
    <dbReference type="NCBI Taxonomy" id="231223"/>
    <lineage>
        <taxon>Eukaryota</taxon>
        <taxon>Metazoa</taxon>
        <taxon>Spiralia</taxon>
        <taxon>Lophotrochozoa</taxon>
        <taxon>Mollusca</taxon>
        <taxon>Gastropoda</taxon>
        <taxon>Heterobranchia</taxon>
        <taxon>Euthyneura</taxon>
        <taxon>Panpulmonata</taxon>
        <taxon>Sacoglossa</taxon>
        <taxon>Placobranchoidea</taxon>
        <taxon>Plakobranchidae</taxon>
        <taxon>Elysia</taxon>
    </lineage>
</organism>
<feature type="region of interest" description="Disordered" evidence="1">
    <location>
        <begin position="119"/>
        <end position="141"/>
    </location>
</feature>